<keyword evidence="3" id="KW-1185">Reference proteome</keyword>
<dbReference type="EMBL" id="FUKR01000022">
    <property type="protein sequence ID" value="SJN24059.1"/>
    <property type="molecule type" value="Genomic_DNA"/>
</dbReference>
<gene>
    <name evidence="2" type="ORF">FM119_03980</name>
</gene>
<name>A0A1R4IWK0_9MICO</name>
<reference evidence="3" key="1">
    <citation type="submission" date="2017-02" db="EMBL/GenBank/DDBJ databases">
        <authorList>
            <person name="Dridi B."/>
        </authorList>
    </citation>
    <scope>NUCLEOTIDE SEQUENCE [LARGE SCALE GENOMIC DNA]</scope>
    <source>
        <strain evidence="3">EB411</strain>
    </source>
</reference>
<protein>
    <submittedName>
        <fullName evidence="2">Uncharacterized protein</fullName>
    </submittedName>
</protein>
<accession>A0A1R4IWK0</accession>
<organism evidence="2 3">
    <name type="scientific">Mycetocola reblochoni REB411</name>
    <dbReference type="NCBI Taxonomy" id="1255698"/>
    <lineage>
        <taxon>Bacteria</taxon>
        <taxon>Bacillati</taxon>
        <taxon>Actinomycetota</taxon>
        <taxon>Actinomycetes</taxon>
        <taxon>Micrococcales</taxon>
        <taxon>Microbacteriaceae</taxon>
        <taxon>Mycetocola</taxon>
    </lineage>
</organism>
<evidence type="ECO:0000256" key="1">
    <source>
        <dbReference type="SAM" id="MobiDB-lite"/>
    </source>
</evidence>
<feature type="region of interest" description="Disordered" evidence="1">
    <location>
        <begin position="50"/>
        <end position="74"/>
    </location>
</feature>
<dbReference type="Proteomes" id="UP000196778">
    <property type="component" value="Unassembled WGS sequence"/>
</dbReference>
<sequence length="74" mass="8429">MITFDRSDRYTLIVCDQCPHWHAFAWDRAAAERRAAAHEESCHPGVRVIRSRSASRDTTRRARAQSAQCDTGGR</sequence>
<evidence type="ECO:0000313" key="3">
    <source>
        <dbReference type="Proteomes" id="UP000196778"/>
    </source>
</evidence>
<proteinExistence type="predicted"/>
<evidence type="ECO:0000313" key="2">
    <source>
        <dbReference type="EMBL" id="SJN24059.1"/>
    </source>
</evidence>
<dbReference type="AlphaFoldDB" id="A0A1R4IWK0"/>